<accession>A0A2P6Q242</accession>
<name>A0A2P6Q242_ROSCH</name>
<dbReference type="SMR" id="A0A2P6Q242"/>
<dbReference type="PRINTS" id="PR00364">
    <property type="entry name" value="DISEASERSIST"/>
</dbReference>
<dbReference type="InterPro" id="IPR058922">
    <property type="entry name" value="WHD_DRP"/>
</dbReference>
<protein>
    <submittedName>
        <fullName evidence="9">Putative P-loop containing nucleoside triphosphate hydrolase, leucine-rich repeat domain, L</fullName>
    </submittedName>
</protein>
<evidence type="ECO:0000256" key="3">
    <source>
        <dbReference type="ARBA" id="ARBA00022821"/>
    </source>
</evidence>
<dbReference type="Gene3D" id="3.40.50.300">
    <property type="entry name" value="P-loop containing nucleotide triphosphate hydrolases"/>
    <property type="match status" value="1"/>
</dbReference>
<evidence type="ECO:0000256" key="2">
    <source>
        <dbReference type="ARBA" id="ARBA00022741"/>
    </source>
</evidence>
<dbReference type="Gramene" id="PRQ28260">
    <property type="protein sequence ID" value="PRQ28260"/>
    <property type="gene ID" value="RchiOBHm_Chr5g0001141"/>
</dbReference>
<keyword evidence="9" id="KW-0378">Hydrolase</keyword>
<dbReference type="InterPro" id="IPR042197">
    <property type="entry name" value="Apaf_helical"/>
</dbReference>
<keyword evidence="10" id="KW-1185">Reference proteome</keyword>
<feature type="domain" description="NB-ARC" evidence="5">
    <location>
        <begin position="171"/>
        <end position="346"/>
    </location>
</feature>
<dbReference type="InterPro" id="IPR002182">
    <property type="entry name" value="NB-ARC"/>
</dbReference>
<organism evidence="9 10">
    <name type="scientific">Rosa chinensis</name>
    <name type="common">China rose</name>
    <dbReference type="NCBI Taxonomy" id="74649"/>
    <lineage>
        <taxon>Eukaryota</taxon>
        <taxon>Viridiplantae</taxon>
        <taxon>Streptophyta</taxon>
        <taxon>Embryophyta</taxon>
        <taxon>Tracheophyta</taxon>
        <taxon>Spermatophyta</taxon>
        <taxon>Magnoliopsida</taxon>
        <taxon>eudicotyledons</taxon>
        <taxon>Gunneridae</taxon>
        <taxon>Pentapetalae</taxon>
        <taxon>rosids</taxon>
        <taxon>fabids</taxon>
        <taxon>Rosales</taxon>
        <taxon>Rosaceae</taxon>
        <taxon>Rosoideae</taxon>
        <taxon>Rosoideae incertae sedis</taxon>
        <taxon>Rosa</taxon>
    </lineage>
</organism>
<dbReference type="PANTHER" id="PTHR23155">
    <property type="entry name" value="DISEASE RESISTANCE PROTEIN RP"/>
    <property type="match status" value="1"/>
</dbReference>
<dbReference type="GO" id="GO:0016787">
    <property type="term" value="F:hydrolase activity"/>
    <property type="evidence" value="ECO:0007669"/>
    <property type="project" value="UniProtKB-KW"/>
</dbReference>
<feature type="domain" description="Disease resistance R13L4/SHOC-2-like LRR" evidence="8">
    <location>
        <begin position="570"/>
        <end position="803"/>
    </location>
</feature>
<evidence type="ECO:0000259" key="6">
    <source>
        <dbReference type="Pfam" id="PF18052"/>
    </source>
</evidence>
<dbReference type="InterPro" id="IPR044974">
    <property type="entry name" value="Disease_R_plants"/>
</dbReference>
<dbReference type="Gene3D" id="1.10.8.430">
    <property type="entry name" value="Helical domain of apoptotic protease-activating factors"/>
    <property type="match status" value="1"/>
</dbReference>
<sequence length="869" mass="99020">METLSPMVQVILDKVSTTMLNRAQVIAKFGDEFDQLREGLETTRDLLADSMNLQSKYDKVKGAVSQLREVIDEADDVLTDCLVRDIYKENKSSLRFWFHDPGFSSRVGKQLVDINSKMDMARSILGKHLTIANSTAPDRTHHGESDANQGESEREFMSRNYVPPVTYGLDKDIKSLKEWMFGSTNGKLDFVGIVGMGGLGKTTIAKKVFTDTQVISHFNKMIWVSVSQNFSMRRILKCMLEKANLQAADVSESDDMFTSLRQGLKDQSYLIVMDDVWPHKNLNSFWTNLFDSLPTKVDKSSCIIITTRDRDVARVMVHQDSQILEPPILNDRDSWSLFSGFAFRSTKGECPDESFEEEGHAIVKRCGGLPLAIKTLGGYLAKESRPSEWTKTKEKFHSLTTDGKTESLMLCLQVSYDELPNDMKQCLLCLSVYPEDFEINADQLIHWWFGEGLIRGKKGDSKTAVEVGYENLAKLANRCLLEVVERRGYDGRIIKFKLHDMVRELIIRIAEKEKFCSFSEECTQIGIEDSRWLCLTEEMAAEVKKPWIKRKSKMRSLLLMSSPSLVDFSKNFELLESLRVLDLSFSKLDVIIVEDSNTASSGICVEKLFDMITSLKRLACLNLSGVQKLLELPSSIEKLLNLQVLVLNGCRNLGKIHAKITSLKRLVVLDIGTCPLEHLPRDLGSHSYLQELSGFRVESRAKTQGCTLLELGKLEQLRVLRITIGDVAEISEKEKKSLSSLQNLKVLAIDAADTCNQEDLEMINELELPRKIEELYLRNYRSQKMPNWFSPLRLPKLHYLSIEDCDVESLKDNCSWKIEGLYLKLLNMLEVDWNDLKRVVPALRYMEISRCSKLKNFPIDVVNPGVWRK</sequence>
<feature type="domain" description="Disease resistance protein winged helix" evidence="7">
    <location>
        <begin position="432"/>
        <end position="506"/>
    </location>
</feature>
<dbReference type="SUPFAM" id="SSF52058">
    <property type="entry name" value="L domain-like"/>
    <property type="match status" value="1"/>
</dbReference>
<dbReference type="Pfam" id="PF00931">
    <property type="entry name" value="NB-ARC"/>
    <property type="match status" value="1"/>
</dbReference>
<dbReference type="Pfam" id="PF23598">
    <property type="entry name" value="LRR_14"/>
    <property type="match status" value="1"/>
</dbReference>
<comment type="caution">
    <text evidence="9">The sequence shown here is derived from an EMBL/GenBank/DDBJ whole genome shotgun (WGS) entry which is preliminary data.</text>
</comment>
<feature type="domain" description="Disease resistance N-terminal" evidence="6">
    <location>
        <begin position="7"/>
        <end position="97"/>
    </location>
</feature>
<evidence type="ECO:0000256" key="1">
    <source>
        <dbReference type="ARBA" id="ARBA00022737"/>
    </source>
</evidence>
<dbReference type="Gene3D" id="1.20.5.4130">
    <property type="match status" value="1"/>
</dbReference>
<evidence type="ECO:0000259" key="5">
    <source>
        <dbReference type="Pfam" id="PF00931"/>
    </source>
</evidence>
<dbReference type="InterPro" id="IPR036388">
    <property type="entry name" value="WH-like_DNA-bd_sf"/>
</dbReference>
<dbReference type="FunFam" id="1.10.10.10:FF:000322">
    <property type="entry name" value="Probable disease resistance protein At1g63360"/>
    <property type="match status" value="1"/>
</dbReference>
<keyword evidence="3" id="KW-0611">Plant defense</keyword>
<dbReference type="EMBL" id="PDCK01000043">
    <property type="protein sequence ID" value="PRQ28260.1"/>
    <property type="molecule type" value="Genomic_DNA"/>
</dbReference>
<dbReference type="InterPro" id="IPR055414">
    <property type="entry name" value="LRR_R13L4/SHOC2-like"/>
</dbReference>
<dbReference type="Pfam" id="PF23559">
    <property type="entry name" value="WHD_DRP"/>
    <property type="match status" value="1"/>
</dbReference>
<feature type="compositionally biased region" description="Basic and acidic residues" evidence="4">
    <location>
        <begin position="138"/>
        <end position="155"/>
    </location>
</feature>
<evidence type="ECO:0000259" key="8">
    <source>
        <dbReference type="Pfam" id="PF23598"/>
    </source>
</evidence>
<dbReference type="OrthoDB" id="2973320at2759"/>
<keyword evidence="2" id="KW-0547">Nucleotide-binding</keyword>
<dbReference type="PANTHER" id="PTHR23155:SF759">
    <property type="entry name" value="AAA+ ATPASE DOMAIN-CONTAINING PROTEIN"/>
    <property type="match status" value="1"/>
</dbReference>
<reference evidence="9 10" key="1">
    <citation type="journal article" date="2018" name="Nat. Genet.">
        <title>The Rosa genome provides new insights in the design of modern roses.</title>
        <authorList>
            <person name="Bendahmane M."/>
        </authorList>
    </citation>
    <scope>NUCLEOTIDE SEQUENCE [LARGE SCALE GENOMIC DNA]</scope>
    <source>
        <strain evidence="10">cv. Old Blush</strain>
    </source>
</reference>
<dbReference type="InterPro" id="IPR027417">
    <property type="entry name" value="P-loop_NTPase"/>
</dbReference>
<dbReference type="Proteomes" id="UP000238479">
    <property type="component" value="Chromosome 5"/>
</dbReference>
<dbReference type="GO" id="GO:0098542">
    <property type="term" value="P:defense response to other organism"/>
    <property type="evidence" value="ECO:0007669"/>
    <property type="project" value="TreeGrafter"/>
</dbReference>
<dbReference type="Pfam" id="PF18052">
    <property type="entry name" value="Rx_N"/>
    <property type="match status" value="1"/>
</dbReference>
<dbReference type="InterPro" id="IPR041118">
    <property type="entry name" value="Rx_N"/>
</dbReference>
<dbReference type="SUPFAM" id="SSF52540">
    <property type="entry name" value="P-loop containing nucleoside triphosphate hydrolases"/>
    <property type="match status" value="1"/>
</dbReference>
<evidence type="ECO:0000313" key="9">
    <source>
        <dbReference type="EMBL" id="PRQ28260.1"/>
    </source>
</evidence>
<dbReference type="Gene3D" id="1.10.10.10">
    <property type="entry name" value="Winged helix-like DNA-binding domain superfamily/Winged helix DNA-binding domain"/>
    <property type="match status" value="1"/>
</dbReference>
<feature type="region of interest" description="Disordered" evidence="4">
    <location>
        <begin position="135"/>
        <end position="155"/>
    </location>
</feature>
<dbReference type="GO" id="GO:0043531">
    <property type="term" value="F:ADP binding"/>
    <property type="evidence" value="ECO:0007669"/>
    <property type="project" value="InterPro"/>
</dbReference>
<dbReference type="Gene3D" id="3.80.10.10">
    <property type="entry name" value="Ribonuclease Inhibitor"/>
    <property type="match status" value="2"/>
</dbReference>
<dbReference type="InterPro" id="IPR032675">
    <property type="entry name" value="LRR_dom_sf"/>
</dbReference>
<gene>
    <name evidence="9" type="ORF">RchiOBHm_Chr5g0001141</name>
</gene>
<keyword evidence="1" id="KW-0677">Repeat</keyword>
<evidence type="ECO:0000259" key="7">
    <source>
        <dbReference type="Pfam" id="PF23559"/>
    </source>
</evidence>
<evidence type="ECO:0000313" key="10">
    <source>
        <dbReference type="Proteomes" id="UP000238479"/>
    </source>
</evidence>
<dbReference type="AlphaFoldDB" id="A0A2P6Q242"/>
<proteinExistence type="predicted"/>
<evidence type="ECO:0000256" key="4">
    <source>
        <dbReference type="SAM" id="MobiDB-lite"/>
    </source>
</evidence>